<accession>A0A8S9IZV4</accession>
<reference evidence="1" key="1">
    <citation type="submission" date="2019-12" db="EMBL/GenBank/DDBJ databases">
        <title>Genome sequencing and annotation of Brassica cretica.</title>
        <authorList>
            <person name="Studholme D.J."/>
            <person name="Sarris P.F."/>
        </authorList>
    </citation>
    <scope>NUCLEOTIDE SEQUENCE</scope>
    <source>
        <strain evidence="1">PFS-102/07</strain>
        <tissue evidence="1">Leaf</tissue>
    </source>
</reference>
<name>A0A8S9IZV4_BRACR</name>
<dbReference type="AlphaFoldDB" id="A0A8S9IZV4"/>
<protein>
    <submittedName>
        <fullName evidence="1">Uncharacterized protein</fullName>
    </submittedName>
</protein>
<proteinExistence type="predicted"/>
<dbReference type="EMBL" id="QGKY02001015">
    <property type="protein sequence ID" value="KAF2575620.1"/>
    <property type="molecule type" value="Genomic_DNA"/>
</dbReference>
<organism evidence="1">
    <name type="scientific">Brassica cretica</name>
    <name type="common">Mustard</name>
    <dbReference type="NCBI Taxonomy" id="69181"/>
    <lineage>
        <taxon>Eukaryota</taxon>
        <taxon>Viridiplantae</taxon>
        <taxon>Streptophyta</taxon>
        <taxon>Embryophyta</taxon>
        <taxon>Tracheophyta</taxon>
        <taxon>Spermatophyta</taxon>
        <taxon>Magnoliopsida</taxon>
        <taxon>eudicotyledons</taxon>
        <taxon>Gunneridae</taxon>
        <taxon>Pentapetalae</taxon>
        <taxon>rosids</taxon>
        <taxon>malvids</taxon>
        <taxon>Brassicales</taxon>
        <taxon>Brassicaceae</taxon>
        <taxon>Brassiceae</taxon>
        <taxon>Brassica</taxon>
    </lineage>
</organism>
<evidence type="ECO:0000313" key="1">
    <source>
        <dbReference type="EMBL" id="KAF2575620.1"/>
    </source>
</evidence>
<sequence>MKCRHKLICRKLIMKRNPGLRRDYSKKKQLFQSLSSAYCIWPLNLVDESWPCVLSVINGYDSPRSLCAVEDRYPVRSSPLRGGRTVV</sequence>
<comment type="caution">
    <text evidence="1">The sequence shown here is derived from an EMBL/GenBank/DDBJ whole genome shotgun (WGS) entry which is preliminary data.</text>
</comment>
<gene>
    <name evidence="1" type="ORF">F2Q70_00001751</name>
</gene>